<dbReference type="OrthoDB" id="8898624at2759"/>
<accession>A0A1S3G2Q7</accession>
<protein>
    <submittedName>
        <fullName evidence="4">LOW QUALITY PROTEIN: cdc42 effector protein 5</fullName>
    </submittedName>
</protein>
<organism evidence="3 4">
    <name type="scientific">Dipodomys ordii</name>
    <name type="common">Ord's kangaroo rat</name>
    <dbReference type="NCBI Taxonomy" id="10020"/>
    <lineage>
        <taxon>Eukaryota</taxon>
        <taxon>Metazoa</taxon>
        <taxon>Chordata</taxon>
        <taxon>Craniata</taxon>
        <taxon>Vertebrata</taxon>
        <taxon>Euteleostomi</taxon>
        <taxon>Mammalia</taxon>
        <taxon>Eutheria</taxon>
        <taxon>Euarchontoglires</taxon>
        <taxon>Glires</taxon>
        <taxon>Rodentia</taxon>
        <taxon>Castorimorpha</taxon>
        <taxon>Heteromyidae</taxon>
        <taxon>Dipodomyinae</taxon>
        <taxon>Dipodomys</taxon>
    </lineage>
</organism>
<dbReference type="PANTHER" id="PTHR15344">
    <property type="entry name" value="CDC42 EFFECTOR PROTEIN BORG"/>
    <property type="match status" value="1"/>
</dbReference>
<dbReference type="RefSeq" id="XP_012883093.1">
    <property type="nucleotide sequence ID" value="XM_013027639.1"/>
</dbReference>
<dbReference type="AlphaFoldDB" id="A0A1S3G2Q7"/>
<dbReference type="Proteomes" id="UP000081671">
    <property type="component" value="Unplaced"/>
</dbReference>
<evidence type="ECO:0000313" key="3">
    <source>
        <dbReference type="Proteomes" id="UP000081671"/>
    </source>
</evidence>
<name>A0A1S3G2Q7_DIPOR</name>
<dbReference type="GO" id="GO:0005886">
    <property type="term" value="C:plasma membrane"/>
    <property type="evidence" value="ECO:0007669"/>
    <property type="project" value="TreeGrafter"/>
</dbReference>
<dbReference type="GO" id="GO:0008360">
    <property type="term" value="P:regulation of cell shape"/>
    <property type="evidence" value="ECO:0007669"/>
    <property type="project" value="TreeGrafter"/>
</dbReference>
<dbReference type="GO" id="GO:0005856">
    <property type="term" value="C:cytoskeleton"/>
    <property type="evidence" value="ECO:0007669"/>
    <property type="project" value="TreeGrafter"/>
</dbReference>
<dbReference type="InterPro" id="IPR000095">
    <property type="entry name" value="CRIB_dom"/>
</dbReference>
<evidence type="ECO:0000256" key="1">
    <source>
        <dbReference type="SAM" id="MobiDB-lite"/>
    </source>
</evidence>
<dbReference type="GO" id="GO:0005737">
    <property type="term" value="C:cytoplasm"/>
    <property type="evidence" value="ECO:0007669"/>
    <property type="project" value="TreeGrafter"/>
</dbReference>
<dbReference type="GO" id="GO:0007266">
    <property type="term" value="P:Rho protein signal transduction"/>
    <property type="evidence" value="ECO:0007669"/>
    <property type="project" value="TreeGrafter"/>
</dbReference>
<dbReference type="PROSITE" id="PS50108">
    <property type="entry name" value="CRIB"/>
    <property type="match status" value="1"/>
</dbReference>
<keyword evidence="3" id="KW-1185">Reference proteome</keyword>
<dbReference type="GO" id="GO:0031267">
    <property type="term" value="F:small GTPase binding"/>
    <property type="evidence" value="ECO:0007669"/>
    <property type="project" value="TreeGrafter"/>
</dbReference>
<dbReference type="PANTHER" id="PTHR15344:SF15">
    <property type="entry name" value="CDC42 EFFECTOR PROTEIN 5"/>
    <property type="match status" value="1"/>
</dbReference>
<dbReference type="InParanoid" id="A0A1S3G2Q7"/>
<feature type="region of interest" description="Disordered" evidence="1">
    <location>
        <begin position="1"/>
        <end position="86"/>
    </location>
</feature>
<dbReference type="CTD" id="148170"/>
<reference evidence="4" key="1">
    <citation type="submission" date="2025-08" db="UniProtKB">
        <authorList>
            <consortium name="RefSeq"/>
        </authorList>
    </citation>
    <scope>IDENTIFICATION</scope>
    <source>
        <tissue evidence="4">Kidney</tissue>
    </source>
</reference>
<dbReference type="KEGG" id="dord:105994228"/>
<dbReference type="FunCoup" id="A0A1S3G2Q7">
    <property type="interactions" value="82"/>
</dbReference>
<evidence type="ECO:0000259" key="2">
    <source>
        <dbReference type="PROSITE" id="PS50108"/>
    </source>
</evidence>
<dbReference type="GO" id="GO:0030838">
    <property type="term" value="P:positive regulation of actin filament polymerization"/>
    <property type="evidence" value="ECO:0007669"/>
    <property type="project" value="TreeGrafter"/>
</dbReference>
<dbReference type="GeneID" id="105994228"/>
<feature type="region of interest" description="Disordered" evidence="1">
    <location>
        <begin position="136"/>
        <end position="155"/>
    </location>
</feature>
<dbReference type="GO" id="GO:0031274">
    <property type="term" value="P:positive regulation of pseudopodium assembly"/>
    <property type="evidence" value="ECO:0007669"/>
    <property type="project" value="TreeGrafter"/>
</dbReference>
<dbReference type="InterPro" id="IPR051296">
    <property type="entry name" value="Cdc42_Effector_BORG/CEP"/>
</dbReference>
<sequence length="155" mass="15889">MAPPPPTPQLPVLKQPGPAQPRKRGAPSISAPLGDFWHTLHVGRGGNALGDTTFLSRHGGAPPPAPAFPSAARARRPTAVLTPGPGPSMLDAVLGVMDAERAQAPGQAAGERAGELRRASGTSFRGVVRRGGFEPETCEGKEVAAASPAWERSPA</sequence>
<evidence type="ECO:0000313" key="4">
    <source>
        <dbReference type="RefSeq" id="XP_012883093.1"/>
    </source>
</evidence>
<gene>
    <name evidence="4" type="primary">Cdc42ep5</name>
</gene>
<feature type="domain" description="CRIB" evidence="2">
    <location>
        <begin position="29"/>
        <end position="43"/>
    </location>
</feature>
<proteinExistence type="predicted"/>